<dbReference type="Proteomes" id="UP000814243">
    <property type="component" value="Unassembled WGS sequence"/>
</dbReference>
<evidence type="ECO:0000313" key="3">
    <source>
        <dbReference type="Proteomes" id="UP000814243"/>
    </source>
</evidence>
<evidence type="ECO:0000313" key="2">
    <source>
        <dbReference type="EMBL" id="KAH9628491.1"/>
    </source>
</evidence>
<proteinExistence type="predicted"/>
<feature type="region of interest" description="Disordered" evidence="1">
    <location>
        <begin position="86"/>
        <end position="111"/>
    </location>
</feature>
<gene>
    <name evidence="2" type="ORF">HF086_015766</name>
</gene>
<sequence length="463" mass="48405">MSDDVEDRIRRKSQELMDLMTLREEQGGFTPKATLARTPPQGFSTPLSTIVGTEEDRLPLAGEKRALGSPEEVQEVLRRRFAATRGGRADVPPMGGLLTRQADPGPASPEPEAIIAAGSGLEDPLAVAPTEQLAGLATGSTRGIMEAVRGKTSKLNKDEIATIGAHTERLGAVITHLIMRLVAAERAAERAAAGQAAMRASTGFAPVAPSAVPITFADALRLGKGSAPVPIPRPAGPSVAIYPAEGHREELRTADDTRRLLRTAVKPQELGIQIAALRKVGNAGIVVETTSAAAAEKLKRAVPDSLRAADPVARRPLIALTGLDRGTTVEGLITDIKEQNLMDQQDWTLEKLGAQLKVLYKRTGTTGERNWRAGRGPAKSGQRGSGRADHLRGGGKGAAQCGAADASDGRANGAASTHRPLGHRPAGDDGGGCGRHRRTEPEGGPYLDAGASGQGAVRPRKAE</sequence>
<organism evidence="2 3">
    <name type="scientific">Spodoptera exigua</name>
    <name type="common">Beet armyworm</name>
    <name type="synonym">Noctua fulgens</name>
    <dbReference type="NCBI Taxonomy" id="7107"/>
    <lineage>
        <taxon>Eukaryota</taxon>
        <taxon>Metazoa</taxon>
        <taxon>Ecdysozoa</taxon>
        <taxon>Arthropoda</taxon>
        <taxon>Hexapoda</taxon>
        <taxon>Insecta</taxon>
        <taxon>Pterygota</taxon>
        <taxon>Neoptera</taxon>
        <taxon>Endopterygota</taxon>
        <taxon>Lepidoptera</taxon>
        <taxon>Glossata</taxon>
        <taxon>Ditrysia</taxon>
        <taxon>Noctuoidea</taxon>
        <taxon>Noctuidae</taxon>
        <taxon>Amphipyrinae</taxon>
        <taxon>Spodoptera</taxon>
    </lineage>
</organism>
<evidence type="ECO:0000256" key="1">
    <source>
        <dbReference type="SAM" id="MobiDB-lite"/>
    </source>
</evidence>
<comment type="caution">
    <text evidence="2">The sequence shown here is derived from an EMBL/GenBank/DDBJ whole genome shotgun (WGS) entry which is preliminary data.</text>
</comment>
<reference evidence="2" key="1">
    <citation type="journal article" date="2021" name="G3 (Bethesda)">
        <title>Genome and transcriptome analysis of the beet armyworm Spodoptera exigua reveals targets for pest control. .</title>
        <authorList>
            <person name="Simon S."/>
            <person name="Breeschoten T."/>
            <person name="Jansen H.J."/>
            <person name="Dirks R.P."/>
            <person name="Schranz M.E."/>
            <person name="Ros V.I.D."/>
        </authorList>
    </citation>
    <scope>NUCLEOTIDE SEQUENCE</scope>
    <source>
        <strain evidence="2">TB_SE_WUR_2020</strain>
    </source>
</reference>
<name>A0A922M1Y9_SPOEX</name>
<feature type="region of interest" description="Disordered" evidence="1">
    <location>
        <begin position="25"/>
        <end position="48"/>
    </location>
</feature>
<dbReference type="AlphaFoldDB" id="A0A922M1Y9"/>
<protein>
    <submittedName>
        <fullName evidence="2">Uncharacterized protein</fullName>
    </submittedName>
</protein>
<feature type="region of interest" description="Disordered" evidence="1">
    <location>
        <begin position="367"/>
        <end position="463"/>
    </location>
</feature>
<accession>A0A922M1Y9</accession>
<dbReference type="EMBL" id="JACEFF010000912">
    <property type="protein sequence ID" value="KAH9628491.1"/>
    <property type="molecule type" value="Genomic_DNA"/>
</dbReference>